<organism evidence="3 4">
    <name type="scientific">Nitrococcus mobilis Nb-231</name>
    <dbReference type="NCBI Taxonomy" id="314278"/>
    <lineage>
        <taxon>Bacteria</taxon>
        <taxon>Pseudomonadati</taxon>
        <taxon>Pseudomonadota</taxon>
        <taxon>Gammaproteobacteria</taxon>
        <taxon>Chromatiales</taxon>
        <taxon>Ectothiorhodospiraceae</taxon>
        <taxon>Nitrococcus</taxon>
    </lineage>
</organism>
<reference evidence="3 4" key="1">
    <citation type="submission" date="2006-02" db="EMBL/GenBank/DDBJ databases">
        <authorList>
            <person name="Waterbury J."/>
            <person name="Ferriera S."/>
            <person name="Johnson J."/>
            <person name="Kravitz S."/>
            <person name="Halpern A."/>
            <person name="Remington K."/>
            <person name="Beeson K."/>
            <person name="Tran B."/>
            <person name="Rogers Y.-H."/>
            <person name="Friedman R."/>
            <person name="Venter J.C."/>
        </authorList>
    </citation>
    <scope>NUCLEOTIDE SEQUENCE [LARGE SCALE GENOMIC DNA]</scope>
    <source>
        <strain evidence="3 4">Nb-231</strain>
    </source>
</reference>
<dbReference type="EMBL" id="AAOF01000026">
    <property type="protein sequence ID" value="EAR20295.1"/>
    <property type="molecule type" value="Genomic_DNA"/>
</dbReference>
<dbReference type="Pfam" id="PF13173">
    <property type="entry name" value="AAA_14"/>
    <property type="match status" value="1"/>
</dbReference>
<dbReference type="InterPro" id="IPR025420">
    <property type="entry name" value="DUF4143"/>
</dbReference>
<feature type="domain" description="DUF4143" evidence="2">
    <location>
        <begin position="175"/>
        <end position="325"/>
    </location>
</feature>
<dbReference type="PANTHER" id="PTHR43566">
    <property type="entry name" value="CONSERVED PROTEIN"/>
    <property type="match status" value="1"/>
</dbReference>
<protein>
    <recommendedName>
        <fullName evidence="5">ATPase</fullName>
    </recommendedName>
</protein>
<dbReference type="Pfam" id="PF13635">
    <property type="entry name" value="DUF4143"/>
    <property type="match status" value="1"/>
</dbReference>
<keyword evidence="4" id="KW-1185">Reference proteome</keyword>
<dbReference type="SUPFAM" id="SSF52540">
    <property type="entry name" value="P-loop containing nucleoside triphosphate hydrolases"/>
    <property type="match status" value="1"/>
</dbReference>
<gene>
    <name evidence="3" type="ORF">NB231_13711</name>
</gene>
<dbReference type="eggNOG" id="COG1373">
    <property type="taxonomic scope" value="Bacteria"/>
</dbReference>
<dbReference type="RefSeq" id="WP_005003565.1">
    <property type="nucleotide sequence ID" value="NZ_CH672427.1"/>
</dbReference>
<name>A4BVH5_9GAMM</name>
<evidence type="ECO:0000259" key="2">
    <source>
        <dbReference type="Pfam" id="PF13635"/>
    </source>
</evidence>
<evidence type="ECO:0008006" key="5">
    <source>
        <dbReference type="Google" id="ProtNLM"/>
    </source>
</evidence>
<dbReference type="InterPro" id="IPR041682">
    <property type="entry name" value="AAA_14"/>
</dbReference>
<evidence type="ECO:0000313" key="4">
    <source>
        <dbReference type="Proteomes" id="UP000003374"/>
    </source>
</evidence>
<comment type="caution">
    <text evidence="3">The sequence shown here is derived from an EMBL/GenBank/DDBJ whole genome shotgun (WGS) entry which is preliminary data.</text>
</comment>
<dbReference type="PANTHER" id="PTHR43566:SF1">
    <property type="entry name" value="AAA+ ATPASE DOMAIN-CONTAINING PROTEIN"/>
    <property type="match status" value="1"/>
</dbReference>
<dbReference type="OrthoDB" id="9771844at2"/>
<dbReference type="AlphaFoldDB" id="A4BVH5"/>
<feature type="domain" description="AAA" evidence="1">
    <location>
        <begin position="18"/>
        <end position="133"/>
    </location>
</feature>
<dbReference type="InterPro" id="IPR027417">
    <property type="entry name" value="P-loop_NTPase"/>
</dbReference>
<proteinExistence type="predicted"/>
<dbReference type="Proteomes" id="UP000003374">
    <property type="component" value="Unassembled WGS sequence"/>
</dbReference>
<evidence type="ECO:0000259" key="1">
    <source>
        <dbReference type="Pfam" id="PF13173"/>
    </source>
</evidence>
<dbReference type="STRING" id="314278.NB231_13711"/>
<evidence type="ECO:0000313" key="3">
    <source>
        <dbReference type="EMBL" id="EAR20295.1"/>
    </source>
</evidence>
<accession>A4BVH5</accession>
<sequence>MIERSLWLDRIAAAWAKRSVIWLSGVRRVGKTTLARMLPKAVYINCDLPSAARALADPELFLEAQSPGAILILDEVHRLGDPSRLLKIAADEYPSLKILATGSSTLAATRKFRDSLTGRKQAIHLCPVLWEECLQPFDVRDLDRRLLYGGLPEALLSEHKDPAFMNEWIDSFYARDIQELFAIRNREGFLSLLRLLLRQSGGQVDYSQLAKLSELSRPTVKAHMEAMQIAHAIHLLPPFHGGGRREIVGRSKCYAFDTGFVTFEKGWERIRDEDRGVLWEHLVLDTLRFRFADRDIFYWQDKSRREVDFILRRGNDRIDTVECKVNPDRVSAASIESFRALYPSGNSYVVSPAIKQPYRIRRGGQVLTVCSTEHFG</sequence>
<dbReference type="HOGENOM" id="CLU_041527_3_1_6"/>